<dbReference type="InParanoid" id="A0A1B4XHK9"/>
<sequence length="363" mass="39252">MLFLAALILSSFLRSYAPALIHMILAAGVMPLIMAAMIYFTPVLTHSRAPSWLVLILPGLALIAGAGAAASLFWRRDLIVVPALTAMIAAGALLGWIWQRARTMLGRPHPGLAWYQLALASLLLGLLAISLAAVWPEHWAALRRFHLHINIYGFIGLTAVGTLRVLLPTVAGYTDAATRVRLQRDLYPMAFGALLMAAGSAWWVWLVWPGLALWLIPLTRFAALLVSRWREPVWGWHRPGASLGLAVPGLMLVLTAGGLHAAGVQPSDVALPLFFYLFLFPLVTGAISYLLPVWIWPARNTAAYESAVQRLAWGSGARALGFFIAGVLAWNGLPGAVYLAGAVMAVFLAQAIWALSARFFAPV</sequence>
<proteinExistence type="predicted"/>
<feature type="transmembrane region" description="Helical" evidence="1">
    <location>
        <begin position="241"/>
        <end position="263"/>
    </location>
</feature>
<keyword evidence="1" id="KW-1133">Transmembrane helix</keyword>
<accession>A0A1B4XHK9</accession>
<feature type="transmembrane region" description="Helical" evidence="1">
    <location>
        <begin position="211"/>
        <end position="229"/>
    </location>
</feature>
<feature type="transmembrane region" description="Helical" evidence="1">
    <location>
        <begin position="111"/>
        <end position="135"/>
    </location>
</feature>
<reference evidence="2 3" key="1">
    <citation type="submission" date="2015-05" db="EMBL/GenBank/DDBJ databases">
        <title>Complete genome sequence of a sulfur-oxidizing gammaproteobacterium strain HA5.</title>
        <authorList>
            <person name="Miura A."/>
            <person name="Kojima H."/>
            <person name="Fukui M."/>
        </authorList>
    </citation>
    <scope>NUCLEOTIDE SEQUENCE [LARGE SCALE GENOMIC DNA]</scope>
    <source>
        <strain evidence="2 3">HA5</strain>
    </source>
</reference>
<dbReference type="Proteomes" id="UP000243180">
    <property type="component" value="Chromosome"/>
</dbReference>
<evidence type="ECO:0000256" key="1">
    <source>
        <dbReference type="SAM" id="Phobius"/>
    </source>
</evidence>
<keyword evidence="1" id="KW-0472">Membrane</keyword>
<dbReference type="AlphaFoldDB" id="A0A1B4XHK9"/>
<feature type="transmembrane region" description="Helical" evidence="1">
    <location>
        <begin position="52"/>
        <end position="73"/>
    </location>
</feature>
<organism evidence="2 3">
    <name type="scientific">Sulfuricaulis limicola</name>
    <dbReference type="NCBI Taxonomy" id="1620215"/>
    <lineage>
        <taxon>Bacteria</taxon>
        <taxon>Pseudomonadati</taxon>
        <taxon>Pseudomonadota</taxon>
        <taxon>Gammaproteobacteria</taxon>
        <taxon>Acidiferrobacterales</taxon>
        <taxon>Acidiferrobacteraceae</taxon>
        <taxon>Sulfuricaulis</taxon>
    </lineage>
</organism>
<feature type="transmembrane region" description="Helical" evidence="1">
    <location>
        <begin position="79"/>
        <end position="99"/>
    </location>
</feature>
<dbReference type="KEGG" id="slim:SCL_1994"/>
<feature type="transmembrane region" description="Helical" evidence="1">
    <location>
        <begin position="147"/>
        <end position="166"/>
    </location>
</feature>
<keyword evidence="1" id="KW-0812">Transmembrane</keyword>
<evidence type="ECO:0000313" key="3">
    <source>
        <dbReference type="Proteomes" id="UP000243180"/>
    </source>
</evidence>
<feature type="transmembrane region" description="Helical" evidence="1">
    <location>
        <begin position="23"/>
        <end position="40"/>
    </location>
</feature>
<feature type="transmembrane region" description="Helical" evidence="1">
    <location>
        <begin position="336"/>
        <end position="361"/>
    </location>
</feature>
<evidence type="ECO:0008006" key="4">
    <source>
        <dbReference type="Google" id="ProtNLM"/>
    </source>
</evidence>
<feature type="transmembrane region" description="Helical" evidence="1">
    <location>
        <begin position="186"/>
        <end position="205"/>
    </location>
</feature>
<gene>
    <name evidence="2" type="ORF">SCL_1994</name>
</gene>
<protein>
    <recommendedName>
        <fullName evidence="4">NnrS family protein</fullName>
    </recommendedName>
</protein>
<dbReference type="EMBL" id="AP014879">
    <property type="protein sequence ID" value="BAV34285.1"/>
    <property type="molecule type" value="Genomic_DNA"/>
</dbReference>
<name>A0A1B4XHK9_9GAMM</name>
<keyword evidence="3" id="KW-1185">Reference proteome</keyword>
<feature type="transmembrane region" description="Helical" evidence="1">
    <location>
        <begin position="311"/>
        <end position="330"/>
    </location>
</feature>
<evidence type="ECO:0000313" key="2">
    <source>
        <dbReference type="EMBL" id="BAV34285.1"/>
    </source>
</evidence>
<feature type="transmembrane region" description="Helical" evidence="1">
    <location>
        <begin position="269"/>
        <end position="291"/>
    </location>
</feature>